<dbReference type="InterPro" id="IPR044665">
    <property type="entry name" value="E_coli_cyclophilin_A-like"/>
</dbReference>
<reference evidence="6" key="1">
    <citation type="submission" date="2021-01" db="EMBL/GenBank/DDBJ databases">
        <authorList>
            <person name="Corre E."/>
            <person name="Pelletier E."/>
            <person name="Niang G."/>
            <person name="Scheremetjew M."/>
            <person name="Finn R."/>
            <person name="Kale V."/>
            <person name="Holt S."/>
            <person name="Cochrane G."/>
            <person name="Meng A."/>
            <person name="Brown T."/>
            <person name="Cohen L."/>
        </authorList>
    </citation>
    <scope>NUCLEOTIDE SEQUENCE</scope>
    <source>
        <strain evidence="6">CCMP3303</strain>
    </source>
</reference>
<keyword evidence="4" id="KW-0732">Signal</keyword>
<feature type="signal peptide" evidence="4">
    <location>
        <begin position="1"/>
        <end position="20"/>
    </location>
</feature>
<dbReference type="PROSITE" id="PS50072">
    <property type="entry name" value="CSA_PPIASE_2"/>
    <property type="match status" value="1"/>
</dbReference>
<sequence length="270" mass="29127">MARLVASSLLLACWLAGSEAFVPSQGIAATAAIGDRQAQLSTLNAVFSDDDQTVADDTLSRRDAGSRIAMLASAFATTFTSTDAFAEEEGRLIKFEVENLDGTGSGSFTLRTRPDWAPNGVQRFETLTENKFWDGCRVFRVLPGFIAQFGINGDPQVQSKWRSNIPDDPVKVTNSRGTVVFATAGPNTRTTQIFINTNPKGNGFLDKQGFSPIAEVVEGMDVVDKLYAGYGEGAPQGRGPNQGLIQAKGNEYLEPSYPKLSYFSSAKFVN</sequence>
<evidence type="ECO:0000256" key="1">
    <source>
        <dbReference type="ARBA" id="ARBA00013194"/>
    </source>
</evidence>
<dbReference type="SUPFAM" id="SSF50891">
    <property type="entry name" value="Cyclophilin-like"/>
    <property type="match status" value="1"/>
</dbReference>
<feature type="chain" id="PRO_5030160304" description="peptidylprolyl isomerase" evidence="4">
    <location>
        <begin position="21"/>
        <end position="270"/>
    </location>
</feature>
<evidence type="ECO:0000256" key="4">
    <source>
        <dbReference type="SAM" id="SignalP"/>
    </source>
</evidence>
<organism evidence="6">
    <name type="scientific">Minutocellus polymorphus</name>
    <dbReference type="NCBI Taxonomy" id="265543"/>
    <lineage>
        <taxon>Eukaryota</taxon>
        <taxon>Sar</taxon>
        <taxon>Stramenopiles</taxon>
        <taxon>Ochrophyta</taxon>
        <taxon>Bacillariophyta</taxon>
        <taxon>Mediophyceae</taxon>
        <taxon>Cymatosirophycidae</taxon>
        <taxon>Cymatosirales</taxon>
        <taxon>Cymatosiraceae</taxon>
        <taxon>Minutocellus</taxon>
    </lineage>
</organism>
<evidence type="ECO:0000256" key="2">
    <source>
        <dbReference type="ARBA" id="ARBA00023110"/>
    </source>
</evidence>
<dbReference type="AlphaFoldDB" id="A0A6U4F362"/>
<keyword evidence="2" id="KW-0697">Rotamase</keyword>
<feature type="domain" description="PPIase cyclophilin-type" evidence="5">
    <location>
        <begin position="95"/>
        <end position="226"/>
    </location>
</feature>
<accession>A0A6U4F362</accession>
<dbReference type="InterPro" id="IPR029000">
    <property type="entry name" value="Cyclophilin-like_dom_sf"/>
</dbReference>
<keyword evidence="3" id="KW-0413">Isomerase</keyword>
<evidence type="ECO:0000259" key="5">
    <source>
        <dbReference type="PROSITE" id="PS50072"/>
    </source>
</evidence>
<dbReference type="Pfam" id="PF00160">
    <property type="entry name" value="Pro_isomerase"/>
    <property type="match status" value="1"/>
</dbReference>
<dbReference type="GO" id="GO:0003755">
    <property type="term" value="F:peptidyl-prolyl cis-trans isomerase activity"/>
    <property type="evidence" value="ECO:0007669"/>
    <property type="project" value="UniProtKB-KW"/>
</dbReference>
<proteinExistence type="predicted"/>
<evidence type="ECO:0000256" key="3">
    <source>
        <dbReference type="ARBA" id="ARBA00023235"/>
    </source>
</evidence>
<protein>
    <recommendedName>
        <fullName evidence="1">peptidylprolyl isomerase</fullName>
        <ecNumber evidence="1">5.2.1.8</ecNumber>
    </recommendedName>
</protein>
<dbReference type="InterPro" id="IPR002130">
    <property type="entry name" value="Cyclophilin-type_PPIase_dom"/>
</dbReference>
<dbReference type="PANTHER" id="PTHR43246">
    <property type="entry name" value="PEPTIDYL-PROLYL CIS-TRANS ISOMERASE CYP38, CHLOROPLASTIC"/>
    <property type="match status" value="1"/>
</dbReference>
<gene>
    <name evidence="6" type="ORF">MPOL1434_LOCUS9128</name>
</gene>
<name>A0A6U4F362_9STRA</name>
<evidence type="ECO:0000313" key="6">
    <source>
        <dbReference type="EMBL" id="CAD8376664.1"/>
    </source>
</evidence>
<dbReference type="Gene3D" id="2.40.100.10">
    <property type="entry name" value="Cyclophilin-like"/>
    <property type="match status" value="1"/>
</dbReference>
<dbReference type="EMBL" id="HBEJ01015604">
    <property type="protein sequence ID" value="CAD8376664.1"/>
    <property type="molecule type" value="Transcribed_RNA"/>
</dbReference>
<dbReference type="EC" id="5.2.1.8" evidence="1"/>